<name>A0ABZ1CAB8_9BACT</name>
<keyword evidence="2" id="KW-0808">Transferase</keyword>
<keyword evidence="5" id="KW-0333">Golgi apparatus</keyword>
<dbReference type="Pfam" id="PF03567">
    <property type="entry name" value="Sulfotransfer_2"/>
    <property type="match status" value="1"/>
</dbReference>
<protein>
    <submittedName>
        <fullName evidence="8">Sulfotransferase family 2 domain-containing protein</fullName>
    </submittedName>
</protein>
<reference evidence="8 9" key="1">
    <citation type="submission" date="2021-08" db="EMBL/GenBank/DDBJ databases">
        <authorList>
            <person name="Zhang D."/>
            <person name="Zhang A."/>
            <person name="Wang L."/>
        </authorList>
    </citation>
    <scope>NUCLEOTIDE SEQUENCE [LARGE SCALE GENOMIC DNA]</scope>
    <source>
        <strain evidence="8 9">WL0086</strain>
    </source>
</reference>
<keyword evidence="3" id="KW-0812">Transmembrane</keyword>
<accession>A0ABZ1CAB8</accession>
<evidence type="ECO:0000256" key="7">
    <source>
        <dbReference type="ARBA" id="ARBA00023180"/>
    </source>
</evidence>
<dbReference type="RefSeq" id="WP_221031734.1">
    <property type="nucleotide sequence ID" value="NZ_CP139781.1"/>
</dbReference>
<dbReference type="InterPro" id="IPR018011">
    <property type="entry name" value="Carb_sulfotrans_8-10"/>
</dbReference>
<evidence type="ECO:0000256" key="1">
    <source>
        <dbReference type="ARBA" id="ARBA00004323"/>
    </source>
</evidence>
<evidence type="ECO:0000256" key="5">
    <source>
        <dbReference type="ARBA" id="ARBA00023034"/>
    </source>
</evidence>
<dbReference type="EMBL" id="CP139781">
    <property type="protein sequence ID" value="WRQ88632.1"/>
    <property type="molecule type" value="Genomic_DNA"/>
</dbReference>
<sequence>MSTTASASPSPSTASRAWTIFRQPHFSPYKCYLRRDLGLGVLLNPKVGSTAFRKVLVEGLTNAGARPQLGPWWPVSRTRRYTTAPLPDYFHAFNHQDAYDFRCFVRNPYARVLSAWNDKLVKGFNSPDYPRSMRKLVPQLRRFAAERDLPGAADDAPFPFPSFLSYIESQAEGTRNQHWDTQRSVLLADHVRYRHTFHMETEFVSGMADTLALVGIPADWTAQKLARPTNASGKIKEPVYTDELAERVYQLYAVDFERFGYDRDSWQGM</sequence>
<evidence type="ECO:0000313" key="8">
    <source>
        <dbReference type="EMBL" id="WRQ88632.1"/>
    </source>
</evidence>
<evidence type="ECO:0000256" key="3">
    <source>
        <dbReference type="ARBA" id="ARBA00022692"/>
    </source>
</evidence>
<evidence type="ECO:0000256" key="4">
    <source>
        <dbReference type="ARBA" id="ARBA00022989"/>
    </source>
</evidence>
<dbReference type="InterPro" id="IPR005331">
    <property type="entry name" value="Sulfotransferase"/>
</dbReference>
<organism evidence="8 9">
    <name type="scientific">Actomonas aquatica</name>
    <dbReference type="NCBI Taxonomy" id="2866162"/>
    <lineage>
        <taxon>Bacteria</taxon>
        <taxon>Pseudomonadati</taxon>
        <taxon>Verrucomicrobiota</taxon>
        <taxon>Opitutia</taxon>
        <taxon>Opitutales</taxon>
        <taxon>Opitutaceae</taxon>
        <taxon>Actomonas</taxon>
    </lineage>
</organism>
<evidence type="ECO:0000313" key="9">
    <source>
        <dbReference type="Proteomes" id="UP000738431"/>
    </source>
</evidence>
<proteinExistence type="predicted"/>
<comment type="subcellular location">
    <subcellularLocation>
        <location evidence="1">Golgi apparatus membrane</location>
        <topology evidence="1">Single-pass type II membrane protein</topology>
    </subcellularLocation>
</comment>
<dbReference type="PANTHER" id="PTHR12137">
    <property type="entry name" value="CARBOHYDRATE SULFOTRANSFERASE"/>
    <property type="match status" value="1"/>
</dbReference>
<keyword evidence="6" id="KW-0472">Membrane</keyword>
<evidence type="ECO:0000256" key="6">
    <source>
        <dbReference type="ARBA" id="ARBA00023136"/>
    </source>
</evidence>
<keyword evidence="9" id="KW-1185">Reference proteome</keyword>
<keyword evidence="7" id="KW-0325">Glycoprotein</keyword>
<keyword evidence="4" id="KW-1133">Transmembrane helix</keyword>
<dbReference type="Proteomes" id="UP000738431">
    <property type="component" value="Chromosome"/>
</dbReference>
<gene>
    <name evidence="8" type="ORF">K1X11_004395</name>
</gene>
<reference evidence="8 9" key="2">
    <citation type="submission" date="2023-12" db="EMBL/GenBank/DDBJ databases">
        <title>Description of an unclassified Opitutus bacterium of Verrucomicrobiota.</title>
        <authorList>
            <person name="Zhang D.-F."/>
        </authorList>
    </citation>
    <scope>NUCLEOTIDE SEQUENCE [LARGE SCALE GENOMIC DNA]</scope>
    <source>
        <strain evidence="8 9">WL0086</strain>
    </source>
</reference>
<evidence type="ECO:0000256" key="2">
    <source>
        <dbReference type="ARBA" id="ARBA00022679"/>
    </source>
</evidence>
<dbReference type="PANTHER" id="PTHR12137:SF54">
    <property type="entry name" value="CARBOHYDRATE SULFOTRANSFERASE"/>
    <property type="match status" value="1"/>
</dbReference>